<sequence>MEIIESELGIANKEVLSELGLRTAGALKRPTRSMAAQSVEFFVLEGDQPTLGDAWCEYRIRFEQSAKASGFPLRTATALAAAFGEMADNAVFHSESTIGILVGYQAIPGASLFCIADAGIGVLESLRSNPEYRNLNDHREAIRMALKPGISRYGRGHGGSGFAQVFKSLAKHWGTLRFRSGKGCVTMDGRDCNADVGVKSEAPFRPGFQVSVCCRTGESPHSDSLI</sequence>
<evidence type="ECO:0000313" key="1">
    <source>
        <dbReference type="EMBL" id="QDV85587.1"/>
    </source>
</evidence>
<accession>A0ABX5XV23</accession>
<evidence type="ECO:0008006" key="3">
    <source>
        <dbReference type="Google" id="ProtNLM"/>
    </source>
</evidence>
<keyword evidence="2" id="KW-1185">Reference proteome</keyword>
<organism evidence="1 2">
    <name type="scientific">Stieleria magnilauensis</name>
    <dbReference type="NCBI Taxonomy" id="2527963"/>
    <lineage>
        <taxon>Bacteria</taxon>
        <taxon>Pseudomonadati</taxon>
        <taxon>Planctomycetota</taxon>
        <taxon>Planctomycetia</taxon>
        <taxon>Pirellulales</taxon>
        <taxon>Pirellulaceae</taxon>
        <taxon>Stieleria</taxon>
    </lineage>
</organism>
<gene>
    <name evidence="1" type="ORF">TBK1r_46010</name>
</gene>
<dbReference type="EMBL" id="CP036432">
    <property type="protein sequence ID" value="QDV85587.1"/>
    <property type="molecule type" value="Genomic_DNA"/>
</dbReference>
<evidence type="ECO:0000313" key="2">
    <source>
        <dbReference type="Proteomes" id="UP000318081"/>
    </source>
</evidence>
<proteinExistence type="predicted"/>
<dbReference type="InterPro" id="IPR036890">
    <property type="entry name" value="HATPase_C_sf"/>
</dbReference>
<reference evidence="1 2" key="1">
    <citation type="submission" date="2019-02" db="EMBL/GenBank/DDBJ databases">
        <title>Deep-cultivation of Planctomycetes and their phenomic and genomic characterization uncovers novel biology.</title>
        <authorList>
            <person name="Wiegand S."/>
            <person name="Jogler M."/>
            <person name="Boedeker C."/>
            <person name="Pinto D."/>
            <person name="Vollmers J."/>
            <person name="Rivas-Marin E."/>
            <person name="Kohn T."/>
            <person name="Peeters S.H."/>
            <person name="Heuer A."/>
            <person name="Rast P."/>
            <person name="Oberbeckmann S."/>
            <person name="Bunk B."/>
            <person name="Jeske O."/>
            <person name="Meyerdierks A."/>
            <person name="Storesund J.E."/>
            <person name="Kallscheuer N."/>
            <person name="Luecker S."/>
            <person name="Lage O.M."/>
            <person name="Pohl T."/>
            <person name="Merkel B.J."/>
            <person name="Hornburger P."/>
            <person name="Mueller R.-W."/>
            <person name="Bruemmer F."/>
            <person name="Labrenz M."/>
            <person name="Spormann A.M."/>
            <person name="Op den Camp H."/>
            <person name="Overmann J."/>
            <person name="Amann R."/>
            <person name="Jetten M.S.M."/>
            <person name="Mascher T."/>
            <person name="Medema M.H."/>
            <person name="Devos D.P."/>
            <person name="Kaster A.-K."/>
            <person name="Ovreas L."/>
            <person name="Rohde M."/>
            <person name="Galperin M.Y."/>
            <person name="Jogler C."/>
        </authorList>
    </citation>
    <scope>NUCLEOTIDE SEQUENCE [LARGE SCALE GENOMIC DNA]</scope>
    <source>
        <strain evidence="1 2">TBK1r</strain>
    </source>
</reference>
<name>A0ABX5XV23_9BACT</name>
<dbReference type="SUPFAM" id="SSF55874">
    <property type="entry name" value="ATPase domain of HSP90 chaperone/DNA topoisomerase II/histidine kinase"/>
    <property type="match status" value="1"/>
</dbReference>
<protein>
    <recommendedName>
        <fullName evidence="3">Histidine kinase/HSP90-like ATPase domain-containing protein</fullName>
    </recommendedName>
</protein>
<dbReference type="Proteomes" id="UP000318081">
    <property type="component" value="Chromosome"/>
</dbReference>